<feature type="region of interest" description="Disordered" evidence="1">
    <location>
        <begin position="35"/>
        <end position="174"/>
    </location>
</feature>
<sequence length="174" mass="20182">NERRKKQKRRKQPRQRNRHLTKVEECSLGLEAEQQLHPNNRRLNLRPKKKKKKVVGSSLHSVSGRLPLPKRRKNRPFFVSRLRRKKARKTRQRPQTRRATPPQKMKPKQGSRRPLLDTSGASETPSAQRTDQGEKSRRIQSAPREPETSTASNATTDTDTPIYACKRRNSVVAV</sequence>
<feature type="compositionally biased region" description="Basic residues" evidence="1">
    <location>
        <begin position="165"/>
        <end position="174"/>
    </location>
</feature>
<evidence type="ECO:0000256" key="1">
    <source>
        <dbReference type="SAM" id="MobiDB-lite"/>
    </source>
</evidence>
<feature type="non-terminal residue" evidence="2">
    <location>
        <position position="1"/>
    </location>
</feature>
<gene>
    <name evidence="2" type="ORF">TGRUB_432090</name>
</gene>
<evidence type="ECO:0000313" key="2">
    <source>
        <dbReference type="EMBL" id="KFG60127.1"/>
    </source>
</evidence>
<feature type="compositionally biased region" description="Basic residues" evidence="1">
    <location>
        <begin position="68"/>
        <end position="96"/>
    </location>
</feature>
<feature type="compositionally biased region" description="Basic residues" evidence="1">
    <location>
        <begin position="39"/>
        <end position="54"/>
    </location>
</feature>
<name>A0A086LU09_TOXGO</name>
<feature type="compositionally biased region" description="Polar residues" evidence="1">
    <location>
        <begin position="119"/>
        <end position="130"/>
    </location>
</feature>
<organism evidence="2 3">
    <name type="scientific">Toxoplasma gondii RUB</name>
    <dbReference type="NCBI Taxonomy" id="935652"/>
    <lineage>
        <taxon>Eukaryota</taxon>
        <taxon>Sar</taxon>
        <taxon>Alveolata</taxon>
        <taxon>Apicomplexa</taxon>
        <taxon>Conoidasida</taxon>
        <taxon>Coccidia</taxon>
        <taxon>Eucoccidiorida</taxon>
        <taxon>Eimeriorina</taxon>
        <taxon>Sarcocystidae</taxon>
        <taxon>Toxoplasma</taxon>
    </lineage>
</organism>
<dbReference type="EMBL" id="AFYV02002000">
    <property type="protein sequence ID" value="KFG60127.1"/>
    <property type="molecule type" value="Genomic_DNA"/>
</dbReference>
<reference evidence="2 3" key="1">
    <citation type="submission" date="2014-05" db="EMBL/GenBank/DDBJ databases">
        <authorList>
            <person name="Sibley D."/>
            <person name="Venepally P."/>
            <person name="Karamycheva S."/>
            <person name="Hadjithomas M."/>
            <person name="Khan A."/>
            <person name="Brunk B."/>
            <person name="Roos D."/>
            <person name="Caler E."/>
            <person name="Lorenzi H."/>
        </authorList>
    </citation>
    <scope>NUCLEOTIDE SEQUENCE [LARGE SCALE GENOMIC DNA]</scope>
    <source>
        <strain evidence="2 3">RUB</strain>
    </source>
</reference>
<dbReference type="VEuPathDB" id="ToxoDB:TGRUB_432090"/>
<comment type="caution">
    <text evidence="2">The sequence shown here is derived from an EMBL/GenBank/DDBJ whole genome shotgun (WGS) entry which is preliminary data.</text>
</comment>
<evidence type="ECO:0000313" key="3">
    <source>
        <dbReference type="Proteomes" id="UP000028834"/>
    </source>
</evidence>
<feature type="compositionally biased region" description="Basic residues" evidence="1">
    <location>
        <begin position="1"/>
        <end position="20"/>
    </location>
</feature>
<dbReference type="Proteomes" id="UP000028834">
    <property type="component" value="Unassembled WGS sequence"/>
</dbReference>
<feature type="compositionally biased region" description="Low complexity" evidence="1">
    <location>
        <begin position="148"/>
        <end position="160"/>
    </location>
</feature>
<dbReference type="AlphaFoldDB" id="A0A086LU09"/>
<accession>A0A086LU09</accession>
<protein>
    <submittedName>
        <fullName evidence="2">Uncharacterized protein</fullName>
    </submittedName>
</protein>
<feature type="compositionally biased region" description="Low complexity" evidence="1">
    <location>
        <begin position="55"/>
        <end position="67"/>
    </location>
</feature>
<feature type="region of interest" description="Disordered" evidence="1">
    <location>
        <begin position="1"/>
        <end position="23"/>
    </location>
</feature>
<proteinExistence type="predicted"/>